<accession>A0A2P6TUL9</accession>
<dbReference type="AlphaFoldDB" id="A0A2P6TUL9"/>
<keyword evidence="1" id="KW-0732">Signal</keyword>
<protein>
    <submittedName>
        <fullName evidence="2">Uncharacterized protein</fullName>
    </submittedName>
</protein>
<dbReference type="EMBL" id="LHPG02000006">
    <property type="protein sequence ID" value="PRW57744.1"/>
    <property type="molecule type" value="Genomic_DNA"/>
</dbReference>
<gene>
    <name evidence="2" type="ORF">C2E21_3719</name>
</gene>
<dbReference type="OrthoDB" id="15421at2759"/>
<dbReference type="STRING" id="3076.A0A2P6TUL9"/>
<dbReference type="Proteomes" id="UP000239899">
    <property type="component" value="Unassembled WGS sequence"/>
</dbReference>
<evidence type="ECO:0000313" key="2">
    <source>
        <dbReference type="EMBL" id="PRW57744.1"/>
    </source>
</evidence>
<name>A0A2P6TUL9_CHLSO</name>
<sequence length="548" mass="57281">MSGGMLPRRLAAAVLAAVSFLLASGSPAWAAPLRNADGSCMMFPPGSPWRQDVSSWPVYSRSSNVIATIGTSTRFHADFGGGEERGGGKIYYGIPINGVDSNAAKGGWAQFPSRGAMTFNMYGDESDPGPYPFPINAKIEGAWLGCSPSACSGDRHVLVRDNNTCMLYEGYACRAPTSMTGRWTCGSGAIFNLSSGKLVQRPLGWTSADAAGLPIWPGLVTTGEVFGGAINHAIRFTAPTVRSAYQYPASHLVNVGGSSDAGWMGMRARLKRTFSCLTLKTPSARVICAALKKHGLILADVGSSWYLTGEASPLWESRLGANYDQFLTDIKTIRGSDMEVVVPPTVPAKVGLMSPDAAAPMLRAQAAKNEYARSLSHCCSGCIAAVHPDQAAAALAAAGAFPALGGRASAAPARLVGAWAKRQQSVPCATISSDAVDVQPKQPVAAALPYVPPALRHSAGAATLAGCAMPRPAAPTPAFRPAPYVPPYRRTAEQQAAAAAAPRPGRPGLFPALAAGPQPAPQPAPLPLYRQALLPSSLPLQCWWYVHC</sequence>
<evidence type="ECO:0000313" key="3">
    <source>
        <dbReference type="Proteomes" id="UP000239899"/>
    </source>
</evidence>
<keyword evidence="3" id="KW-1185">Reference proteome</keyword>
<feature type="signal peptide" evidence="1">
    <location>
        <begin position="1"/>
        <end position="30"/>
    </location>
</feature>
<evidence type="ECO:0000256" key="1">
    <source>
        <dbReference type="SAM" id="SignalP"/>
    </source>
</evidence>
<reference evidence="2 3" key="1">
    <citation type="journal article" date="2018" name="Plant J.">
        <title>Genome sequences of Chlorella sorokiniana UTEX 1602 and Micractinium conductrix SAG 241.80: implications to maltose excretion by a green alga.</title>
        <authorList>
            <person name="Arriola M.B."/>
            <person name="Velmurugan N."/>
            <person name="Zhang Y."/>
            <person name="Plunkett M.H."/>
            <person name="Hondzo H."/>
            <person name="Barney B.M."/>
        </authorList>
    </citation>
    <scope>NUCLEOTIDE SEQUENCE [LARGE SCALE GENOMIC DNA]</scope>
    <source>
        <strain evidence="3">UTEX 1602</strain>
    </source>
</reference>
<organism evidence="2 3">
    <name type="scientific">Chlorella sorokiniana</name>
    <name type="common">Freshwater green alga</name>
    <dbReference type="NCBI Taxonomy" id="3076"/>
    <lineage>
        <taxon>Eukaryota</taxon>
        <taxon>Viridiplantae</taxon>
        <taxon>Chlorophyta</taxon>
        <taxon>core chlorophytes</taxon>
        <taxon>Trebouxiophyceae</taxon>
        <taxon>Chlorellales</taxon>
        <taxon>Chlorellaceae</taxon>
        <taxon>Chlorella clade</taxon>
        <taxon>Chlorella</taxon>
    </lineage>
</organism>
<proteinExistence type="predicted"/>
<feature type="chain" id="PRO_5015157820" evidence="1">
    <location>
        <begin position="31"/>
        <end position="548"/>
    </location>
</feature>
<comment type="caution">
    <text evidence="2">The sequence shown here is derived from an EMBL/GenBank/DDBJ whole genome shotgun (WGS) entry which is preliminary data.</text>
</comment>